<protein>
    <submittedName>
        <fullName evidence="2">DUF5004 domain-containing protein</fullName>
    </submittedName>
</protein>
<dbReference type="AlphaFoldDB" id="A0AA49JJ37"/>
<dbReference type="EMBL" id="CP120682">
    <property type="protein sequence ID" value="WKN38277.1"/>
    <property type="molecule type" value="Genomic_DNA"/>
</dbReference>
<proteinExistence type="predicted"/>
<name>A0AA49JJ37_9BACT</name>
<reference evidence="2" key="1">
    <citation type="journal article" date="2023" name="Comput. Struct. Biotechnol. J.">
        <title>Discovery of a novel marine Bacteroidetes with a rich repertoire of carbohydrate-active enzymes.</title>
        <authorList>
            <person name="Chen B."/>
            <person name="Liu G."/>
            <person name="Chen Q."/>
            <person name="Wang H."/>
            <person name="Liu L."/>
            <person name="Tang K."/>
        </authorList>
    </citation>
    <scope>NUCLEOTIDE SEQUENCE</scope>
    <source>
        <strain evidence="2">TK19036</strain>
    </source>
</reference>
<gene>
    <name evidence="2" type="ORF">K4G66_06125</name>
</gene>
<accession>A0AA49JJ37</accession>
<dbReference type="Pfam" id="PF13648">
    <property type="entry name" value="Lipocalin_4"/>
    <property type="match status" value="1"/>
</dbReference>
<organism evidence="2">
    <name type="scientific">Roseihalotalea indica</name>
    <dbReference type="NCBI Taxonomy" id="2867963"/>
    <lineage>
        <taxon>Bacteria</taxon>
        <taxon>Pseudomonadati</taxon>
        <taxon>Bacteroidota</taxon>
        <taxon>Cytophagia</taxon>
        <taxon>Cytophagales</taxon>
        <taxon>Catalimonadaceae</taxon>
        <taxon>Roseihalotalea</taxon>
    </lineage>
</organism>
<feature type="domain" description="Lipocalin-like" evidence="1">
    <location>
        <begin position="41"/>
        <end position="138"/>
    </location>
</feature>
<evidence type="ECO:0000313" key="2">
    <source>
        <dbReference type="EMBL" id="WKN38277.1"/>
    </source>
</evidence>
<dbReference type="InterPro" id="IPR024311">
    <property type="entry name" value="Lipocalin-like"/>
</dbReference>
<evidence type="ECO:0000259" key="1">
    <source>
        <dbReference type="Pfam" id="PF13648"/>
    </source>
</evidence>
<reference evidence="2" key="2">
    <citation type="journal article" date="2024" name="Antonie Van Leeuwenhoek">
        <title>Roseihalotalea indica gen. nov., sp. nov., a halophilic Bacteroidetes from mesopelagic Southwest Indian Ocean with higher carbohydrate metabolic potential.</title>
        <authorList>
            <person name="Chen B."/>
            <person name="Zhang M."/>
            <person name="Lin D."/>
            <person name="Ye J."/>
            <person name="Tang K."/>
        </authorList>
    </citation>
    <scope>NUCLEOTIDE SEQUENCE</scope>
    <source>
        <strain evidence="2">TK19036</strain>
    </source>
</reference>
<dbReference type="PROSITE" id="PS51257">
    <property type="entry name" value="PROKAR_LIPOPROTEIN"/>
    <property type="match status" value="1"/>
</dbReference>
<sequence>MKKLSFIFALAVMAITWTSCDKDKDDVKPNTKKDLLTAHPWKLTSARIDPPITVETPDTTVIISDLYDWDECLQKFAITFSSANTYTSDGGDCSEDELIITNGTWQFNESETSITIDPSDDVAETAKIEKLTDSNFEISQDWDIEEDDFEWSGKIILSFKK</sequence>